<dbReference type="AlphaFoldDB" id="A0A0F6YJU1"/>
<organism evidence="2 3">
    <name type="scientific">Sandaracinus amylolyticus</name>
    <dbReference type="NCBI Taxonomy" id="927083"/>
    <lineage>
        <taxon>Bacteria</taxon>
        <taxon>Pseudomonadati</taxon>
        <taxon>Myxococcota</taxon>
        <taxon>Polyangia</taxon>
        <taxon>Polyangiales</taxon>
        <taxon>Sandaracinaceae</taxon>
        <taxon>Sandaracinus</taxon>
    </lineage>
</organism>
<reference evidence="2 3" key="1">
    <citation type="submission" date="2015-03" db="EMBL/GenBank/DDBJ databases">
        <title>Genome assembly of Sandaracinus amylolyticus DSM 53668.</title>
        <authorList>
            <person name="Sharma G."/>
            <person name="Subramanian S."/>
        </authorList>
    </citation>
    <scope>NUCLEOTIDE SEQUENCE [LARGE SCALE GENOMIC DNA]</scope>
    <source>
        <strain evidence="2 3">DSM 53668</strain>
    </source>
</reference>
<evidence type="ECO:0000256" key="1">
    <source>
        <dbReference type="SAM" id="MobiDB-lite"/>
    </source>
</evidence>
<sequence>MLDPEPPHPLCSPSHASFAGRVPLASCAFAPRERGRRWHPPCTHTPGSRQPRSRG</sequence>
<dbReference type="EMBL" id="CP011125">
    <property type="protein sequence ID" value="AKF07416.1"/>
    <property type="molecule type" value="Genomic_DNA"/>
</dbReference>
<protein>
    <submittedName>
        <fullName evidence="2">Uncharacterized protein</fullName>
    </submittedName>
</protein>
<evidence type="ECO:0000313" key="3">
    <source>
        <dbReference type="Proteomes" id="UP000034883"/>
    </source>
</evidence>
<evidence type="ECO:0000313" key="2">
    <source>
        <dbReference type="EMBL" id="AKF07416.1"/>
    </source>
</evidence>
<dbReference type="STRING" id="927083.DB32_004565"/>
<dbReference type="KEGG" id="samy:DB32_004565"/>
<keyword evidence="3" id="KW-1185">Reference proteome</keyword>
<name>A0A0F6YJU1_9BACT</name>
<gene>
    <name evidence="2" type="ORF">DB32_004565</name>
</gene>
<feature type="compositionally biased region" description="Polar residues" evidence="1">
    <location>
        <begin position="45"/>
        <end position="55"/>
    </location>
</feature>
<feature type="region of interest" description="Disordered" evidence="1">
    <location>
        <begin position="33"/>
        <end position="55"/>
    </location>
</feature>
<proteinExistence type="predicted"/>
<accession>A0A0F6YJU1</accession>
<dbReference type="Proteomes" id="UP000034883">
    <property type="component" value="Chromosome"/>
</dbReference>